<evidence type="ECO:0000313" key="1">
    <source>
        <dbReference type="EMBL" id="GFS01869.1"/>
    </source>
</evidence>
<name>A0AAV4HY74_9GAST</name>
<accession>A0AAV4HY74</accession>
<evidence type="ECO:0000313" key="2">
    <source>
        <dbReference type="Proteomes" id="UP000762676"/>
    </source>
</evidence>
<gene>
    <name evidence="1" type="ORF">ElyMa_004592500</name>
</gene>
<protein>
    <submittedName>
        <fullName evidence="1">Uncharacterized protein</fullName>
    </submittedName>
</protein>
<keyword evidence="2" id="KW-1185">Reference proteome</keyword>
<reference evidence="1 2" key="1">
    <citation type="journal article" date="2021" name="Elife">
        <title>Chloroplast acquisition without the gene transfer in kleptoplastic sea slugs, Plakobranchus ocellatus.</title>
        <authorList>
            <person name="Maeda T."/>
            <person name="Takahashi S."/>
            <person name="Yoshida T."/>
            <person name="Shimamura S."/>
            <person name="Takaki Y."/>
            <person name="Nagai Y."/>
            <person name="Toyoda A."/>
            <person name="Suzuki Y."/>
            <person name="Arimoto A."/>
            <person name="Ishii H."/>
            <person name="Satoh N."/>
            <person name="Nishiyama T."/>
            <person name="Hasebe M."/>
            <person name="Maruyama T."/>
            <person name="Minagawa J."/>
            <person name="Obokata J."/>
            <person name="Shigenobu S."/>
        </authorList>
    </citation>
    <scope>NUCLEOTIDE SEQUENCE [LARGE SCALE GENOMIC DNA]</scope>
</reference>
<dbReference type="Proteomes" id="UP000762676">
    <property type="component" value="Unassembled WGS sequence"/>
</dbReference>
<sequence>MRSCKNMTEKAETDESIVLDEAAVCLSDLSASQPASQTLQKTPPINKAHLDYLPLSLKPSEIYQFLPWAITISRYKPLVARIFIGFAAEV</sequence>
<comment type="caution">
    <text evidence="1">The sequence shown here is derived from an EMBL/GenBank/DDBJ whole genome shotgun (WGS) entry which is preliminary data.</text>
</comment>
<dbReference type="AlphaFoldDB" id="A0AAV4HY74"/>
<proteinExistence type="predicted"/>
<dbReference type="EMBL" id="BMAT01009217">
    <property type="protein sequence ID" value="GFS01869.1"/>
    <property type="molecule type" value="Genomic_DNA"/>
</dbReference>
<organism evidence="1 2">
    <name type="scientific">Elysia marginata</name>
    <dbReference type="NCBI Taxonomy" id="1093978"/>
    <lineage>
        <taxon>Eukaryota</taxon>
        <taxon>Metazoa</taxon>
        <taxon>Spiralia</taxon>
        <taxon>Lophotrochozoa</taxon>
        <taxon>Mollusca</taxon>
        <taxon>Gastropoda</taxon>
        <taxon>Heterobranchia</taxon>
        <taxon>Euthyneura</taxon>
        <taxon>Panpulmonata</taxon>
        <taxon>Sacoglossa</taxon>
        <taxon>Placobranchoidea</taxon>
        <taxon>Plakobranchidae</taxon>
        <taxon>Elysia</taxon>
    </lineage>
</organism>